<keyword evidence="3 5" id="KW-0456">Lyase</keyword>
<name>A0A3M7TT99_9BACI</name>
<dbReference type="SUPFAM" id="SSF51569">
    <property type="entry name" value="Aldolase"/>
    <property type="match status" value="1"/>
</dbReference>
<organism evidence="5 6">
    <name type="scientific">Alteribacter keqinensis</name>
    <dbReference type="NCBI Taxonomy" id="2483800"/>
    <lineage>
        <taxon>Bacteria</taxon>
        <taxon>Bacillati</taxon>
        <taxon>Bacillota</taxon>
        <taxon>Bacilli</taxon>
        <taxon>Bacillales</taxon>
        <taxon>Bacillaceae</taxon>
        <taxon>Alteribacter</taxon>
    </lineage>
</organism>
<dbReference type="InterPro" id="IPR000891">
    <property type="entry name" value="PYR_CT"/>
</dbReference>
<dbReference type="CDD" id="cd07938">
    <property type="entry name" value="DRE_TIM_HMGL"/>
    <property type="match status" value="1"/>
</dbReference>
<protein>
    <submittedName>
        <fullName evidence="5">Hydroxymethylglutaryl-CoA lyase</fullName>
    </submittedName>
</protein>
<evidence type="ECO:0000256" key="2">
    <source>
        <dbReference type="ARBA" id="ARBA00022723"/>
    </source>
</evidence>
<evidence type="ECO:0000256" key="3">
    <source>
        <dbReference type="ARBA" id="ARBA00023239"/>
    </source>
</evidence>
<reference evidence="5 6" key="1">
    <citation type="submission" date="2018-10" db="EMBL/GenBank/DDBJ databases">
        <title>Bacillus Keqinensis sp. nov., a moderately halophilic bacterium isolated from a saline-alkaline lake.</title>
        <authorList>
            <person name="Wang H."/>
        </authorList>
    </citation>
    <scope>NUCLEOTIDE SEQUENCE [LARGE SCALE GENOMIC DNA]</scope>
    <source>
        <strain evidence="5 6">KQ-3</strain>
    </source>
</reference>
<dbReference type="RefSeq" id="WP_122896199.1">
    <property type="nucleotide sequence ID" value="NZ_RHIB01000001.1"/>
</dbReference>
<dbReference type="InterPro" id="IPR013785">
    <property type="entry name" value="Aldolase_TIM"/>
</dbReference>
<evidence type="ECO:0000256" key="1">
    <source>
        <dbReference type="ARBA" id="ARBA00009405"/>
    </source>
</evidence>
<evidence type="ECO:0000259" key="4">
    <source>
        <dbReference type="PROSITE" id="PS50991"/>
    </source>
</evidence>
<dbReference type="PANTHER" id="PTHR42738">
    <property type="entry name" value="HYDROXYMETHYLGLUTARYL-COA LYASE"/>
    <property type="match status" value="1"/>
</dbReference>
<keyword evidence="6" id="KW-1185">Reference proteome</keyword>
<sequence length="305" mass="33021">MNYPERVLIKEVGPRDGLQNEKVFLPTQTKIDWINQLSKTGLSYIEITSFVNPKWIPALSDCYEVAKGITREPGVTYAALVPNMKGLEKALLADVDEVAVFMSASDTHNKKNINKSIEETFPVLEETIREAKASGKKVRGYLSTVFGCPYEGHVSPEQAEKVTTKLLEMGVYEVSLGDTIGVGNPRQVESNLNQWTASIPKENLALHFHNTRGMALANTLVGMSAGITTIDGSLGGLGGCPYAKGASGNLATDDLIHMLSEMGIDSGIDLGSLVNAGHFIETSLEKPLISHQMEIARAQKAEQTS</sequence>
<dbReference type="FunFam" id="3.20.20.70:FF:000071">
    <property type="entry name" value="Hydroxymethylglutaryl-CoA lyase"/>
    <property type="match status" value="1"/>
</dbReference>
<dbReference type="Proteomes" id="UP000278746">
    <property type="component" value="Unassembled WGS sequence"/>
</dbReference>
<dbReference type="GO" id="GO:0046872">
    <property type="term" value="F:metal ion binding"/>
    <property type="evidence" value="ECO:0007669"/>
    <property type="project" value="UniProtKB-KW"/>
</dbReference>
<dbReference type="GO" id="GO:0004419">
    <property type="term" value="F:hydroxymethylglutaryl-CoA lyase activity"/>
    <property type="evidence" value="ECO:0007669"/>
    <property type="project" value="TreeGrafter"/>
</dbReference>
<dbReference type="PANTHER" id="PTHR42738:SF7">
    <property type="entry name" value="HYDROXYMETHYLGLUTARYL-COA LYASE"/>
    <property type="match status" value="1"/>
</dbReference>
<dbReference type="NCBIfam" id="NF004283">
    <property type="entry name" value="PRK05692.1"/>
    <property type="match status" value="1"/>
</dbReference>
<evidence type="ECO:0000313" key="5">
    <source>
        <dbReference type="EMBL" id="RNA68673.1"/>
    </source>
</evidence>
<dbReference type="Pfam" id="PF00682">
    <property type="entry name" value="HMGL-like"/>
    <property type="match status" value="1"/>
</dbReference>
<comment type="similarity">
    <text evidence="1">Belongs to the HMG-CoA lyase family.</text>
</comment>
<dbReference type="GO" id="GO:0006552">
    <property type="term" value="P:L-leucine catabolic process"/>
    <property type="evidence" value="ECO:0007669"/>
    <property type="project" value="TreeGrafter"/>
</dbReference>
<feature type="domain" description="Pyruvate carboxyltransferase" evidence="4">
    <location>
        <begin position="7"/>
        <end position="274"/>
    </location>
</feature>
<dbReference type="PROSITE" id="PS50991">
    <property type="entry name" value="PYR_CT"/>
    <property type="match status" value="1"/>
</dbReference>
<accession>A0A3M7TT99</accession>
<dbReference type="Gene3D" id="3.20.20.70">
    <property type="entry name" value="Aldolase class I"/>
    <property type="match status" value="1"/>
</dbReference>
<dbReference type="OrthoDB" id="9784013at2"/>
<dbReference type="InterPro" id="IPR043594">
    <property type="entry name" value="HMGL"/>
</dbReference>
<gene>
    <name evidence="5" type="ORF">EBO34_01510</name>
</gene>
<dbReference type="AlphaFoldDB" id="A0A3M7TT99"/>
<dbReference type="GO" id="GO:0046951">
    <property type="term" value="P:ketone body biosynthetic process"/>
    <property type="evidence" value="ECO:0007669"/>
    <property type="project" value="TreeGrafter"/>
</dbReference>
<dbReference type="EMBL" id="RHIB01000001">
    <property type="protein sequence ID" value="RNA68673.1"/>
    <property type="molecule type" value="Genomic_DNA"/>
</dbReference>
<keyword evidence="2" id="KW-0479">Metal-binding</keyword>
<proteinExistence type="inferred from homology"/>
<comment type="caution">
    <text evidence="5">The sequence shown here is derived from an EMBL/GenBank/DDBJ whole genome shotgun (WGS) entry which is preliminary data.</text>
</comment>
<evidence type="ECO:0000313" key="6">
    <source>
        <dbReference type="Proteomes" id="UP000278746"/>
    </source>
</evidence>